<dbReference type="EMBL" id="LAZR01003858">
    <property type="protein sequence ID" value="KKN14050.1"/>
    <property type="molecule type" value="Genomic_DNA"/>
</dbReference>
<dbReference type="InterPro" id="IPR021508">
    <property type="entry name" value="Gp17-like"/>
</dbReference>
<reference evidence="1" key="1">
    <citation type="journal article" date="2015" name="Nature">
        <title>Complex archaea that bridge the gap between prokaryotes and eukaryotes.</title>
        <authorList>
            <person name="Spang A."/>
            <person name="Saw J.H."/>
            <person name="Jorgensen S.L."/>
            <person name="Zaremba-Niedzwiedzka K."/>
            <person name="Martijn J."/>
            <person name="Lind A.E."/>
            <person name="van Eijk R."/>
            <person name="Schleper C."/>
            <person name="Guy L."/>
            <person name="Ettema T.J."/>
        </authorList>
    </citation>
    <scope>NUCLEOTIDE SEQUENCE</scope>
</reference>
<accession>A0A0F9N3A9</accession>
<organism evidence="1">
    <name type="scientific">marine sediment metagenome</name>
    <dbReference type="NCBI Taxonomy" id="412755"/>
    <lineage>
        <taxon>unclassified sequences</taxon>
        <taxon>metagenomes</taxon>
        <taxon>ecological metagenomes</taxon>
    </lineage>
</organism>
<dbReference type="AlphaFoldDB" id="A0A0F9N3A9"/>
<evidence type="ECO:0008006" key="2">
    <source>
        <dbReference type="Google" id="ProtNLM"/>
    </source>
</evidence>
<proteinExistence type="predicted"/>
<evidence type="ECO:0000313" key="1">
    <source>
        <dbReference type="EMBL" id="KKN14050.1"/>
    </source>
</evidence>
<comment type="caution">
    <text evidence="1">The sequence shown here is derived from an EMBL/GenBank/DDBJ whole genome shotgun (WGS) entry which is preliminary data.</text>
</comment>
<name>A0A0F9N3A9_9ZZZZ</name>
<protein>
    <recommendedName>
        <fullName evidence="2">DUF3168 domain-containing protein</fullName>
    </recommendedName>
</protein>
<dbReference type="Gene3D" id="3.30.2000.30">
    <property type="match status" value="1"/>
</dbReference>
<dbReference type="Pfam" id="PF11367">
    <property type="entry name" value="Tail_completion_gp17"/>
    <property type="match status" value="1"/>
</dbReference>
<sequence length="124" mass="13797">MSVEEDLYSWLNDDPTLTTLVADRITPVLLPEDTAYPAITFNRISTEHIQTLSGTTGLALASFQVSAFSTDYLEVSTVASGIRNALEDRQGLLTGNQIDLYDKSARVHYANLDFSIWHEEKTTI</sequence>
<dbReference type="InterPro" id="IPR053745">
    <property type="entry name" value="Viral_Tail_Comp_sf"/>
</dbReference>
<gene>
    <name evidence="1" type="ORF">LCGC14_1000150</name>
</gene>